<dbReference type="InterPro" id="IPR004410">
    <property type="entry name" value="Malonyl_CoA-ACP_transAc_FabD"/>
</dbReference>
<dbReference type="InterPro" id="IPR001227">
    <property type="entry name" value="Ac_transferase_dom_sf"/>
</dbReference>
<dbReference type="PANTHER" id="PTHR42681">
    <property type="entry name" value="MALONYL-COA-ACYL CARRIER PROTEIN TRANSACYLASE, MITOCHONDRIAL"/>
    <property type="match status" value="1"/>
</dbReference>
<dbReference type="NCBIfam" id="TIGR00128">
    <property type="entry name" value="fabD"/>
    <property type="match status" value="1"/>
</dbReference>
<evidence type="ECO:0000256" key="3">
    <source>
        <dbReference type="ARBA" id="ARBA00022679"/>
    </source>
</evidence>
<dbReference type="Gene3D" id="3.40.366.10">
    <property type="entry name" value="Malonyl-Coenzyme A Acyl Carrier Protein, domain 2"/>
    <property type="match status" value="1"/>
</dbReference>
<evidence type="ECO:0000256" key="5">
    <source>
        <dbReference type="ARBA" id="ARBA00048462"/>
    </source>
</evidence>
<comment type="caution">
    <text evidence="8">The sequence shown here is derived from an EMBL/GenBank/DDBJ whole genome shotgun (WGS) entry which is preliminary data.</text>
</comment>
<feature type="domain" description="Malonyl-CoA:ACP transacylase (MAT)" evidence="7">
    <location>
        <begin position="5"/>
        <end position="283"/>
    </location>
</feature>
<dbReference type="PIRSF" id="PIRSF000446">
    <property type="entry name" value="Mct"/>
    <property type="match status" value="1"/>
</dbReference>
<dbReference type="Proteomes" id="UP000770785">
    <property type="component" value="Unassembled WGS sequence"/>
</dbReference>
<dbReference type="InterPro" id="IPR014043">
    <property type="entry name" value="Acyl_transferase_dom"/>
</dbReference>
<organism evidence="8 9">
    <name type="scientific">Neolewinella antarctica</name>
    <dbReference type="NCBI Taxonomy" id="442734"/>
    <lineage>
        <taxon>Bacteria</taxon>
        <taxon>Pseudomonadati</taxon>
        <taxon>Bacteroidota</taxon>
        <taxon>Saprospiria</taxon>
        <taxon>Saprospirales</taxon>
        <taxon>Lewinellaceae</taxon>
        <taxon>Neolewinella</taxon>
    </lineage>
</organism>
<comment type="catalytic activity">
    <reaction evidence="5 6">
        <text>holo-[ACP] + malonyl-CoA = malonyl-[ACP] + CoA</text>
        <dbReference type="Rhea" id="RHEA:41792"/>
        <dbReference type="Rhea" id="RHEA-COMP:9623"/>
        <dbReference type="Rhea" id="RHEA-COMP:9685"/>
        <dbReference type="ChEBI" id="CHEBI:57287"/>
        <dbReference type="ChEBI" id="CHEBI:57384"/>
        <dbReference type="ChEBI" id="CHEBI:64479"/>
        <dbReference type="ChEBI" id="CHEBI:78449"/>
        <dbReference type="EC" id="2.3.1.39"/>
    </reaction>
</comment>
<dbReference type="SUPFAM" id="SSF55048">
    <property type="entry name" value="Probable ACP-binding domain of malonyl-CoA ACP transacylase"/>
    <property type="match status" value="1"/>
</dbReference>
<comment type="similarity">
    <text evidence="6">Belongs to the fabD family.</text>
</comment>
<evidence type="ECO:0000256" key="6">
    <source>
        <dbReference type="PIRNR" id="PIRNR000446"/>
    </source>
</evidence>
<keyword evidence="4 6" id="KW-0012">Acyltransferase</keyword>
<keyword evidence="3 6" id="KW-0808">Transferase</keyword>
<dbReference type="InterPro" id="IPR024925">
    <property type="entry name" value="Malonyl_CoA-ACP_transAc"/>
</dbReference>
<keyword evidence="9" id="KW-1185">Reference proteome</keyword>
<dbReference type="SUPFAM" id="SSF52151">
    <property type="entry name" value="FabD/lysophospholipase-like"/>
    <property type="match status" value="1"/>
</dbReference>
<dbReference type="RefSeq" id="WP_168035953.1">
    <property type="nucleotide sequence ID" value="NZ_JAATJH010000001.1"/>
</dbReference>
<evidence type="ECO:0000256" key="2">
    <source>
        <dbReference type="ARBA" id="ARBA00018953"/>
    </source>
</evidence>
<accession>A0ABX0X811</accession>
<dbReference type="InterPro" id="IPR050858">
    <property type="entry name" value="Mal-CoA-ACP_Trans/PKS_FabD"/>
</dbReference>
<dbReference type="SMART" id="SM00827">
    <property type="entry name" value="PKS_AT"/>
    <property type="match status" value="1"/>
</dbReference>
<evidence type="ECO:0000259" key="7">
    <source>
        <dbReference type="SMART" id="SM00827"/>
    </source>
</evidence>
<dbReference type="InterPro" id="IPR016035">
    <property type="entry name" value="Acyl_Trfase/lysoPLipase"/>
</dbReference>
<evidence type="ECO:0000256" key="1">
    <source>
        <dbReference type="ARBA" id="ARBA00013258"/>
    </source>
</evidence>
<dbReference type="EMBL" id="JAATJH010000001">
    <property type="protein sequence ID" value="NJC25190.1"/>
    <property type="molecule type" value="Genomic_DNA"/>
</dbReference>
<evidence type="ECO:0000256" key="4">
    <source>
        <dbReference type="ARBA" id="ARBA00023315"/>
    </source>
</evidence>
<dbReference type="GO" id="GO:0004314">
    <property type="term" value="F:[acyl-carrier-protein] S-malonyltransferase activity"/>
    <property type="evidence" value="ECO:0007669"/>
    <property type="project" value="UniProtKB-EC"/>
</dbReference>
<dbReference type="Pfam" id="PF00698">
    <property type="entry name" value="Acyl_transf_1"/>
    <property type="match status" value="1"/>
</dbReference>
<evidence type="ECO:0000313" key="8">
    <source>
        <dbReference type="EMBL" id="NJC25190.1"/>
    </source>
</evidence>
<proteinExistence type="inferred from homology"/>
<sequence>MKAYVFPGQGAQFTGMGKDLYDLSGPAKQLFKQADEVLGFSLSKTMFTGTEEELRQTKITQPAIFVHSAITYLVAENVEQPTAVAGHSLGEFSALVAAGALDFPSALRLVAERAEAMQEATDAIPGTMAAVLGLADDIIEEACAAIEEIVVPANYNTNGQLVISGSLEGIEKASKILTDLGARRVVPLPVGGAFHSPLMQPAQDRLKAAIDAAHFRPPACEIYQNVDAKPSTKPEEIKQKLISQLTSPVRWTQTVQNMAAAGLTVFVEVGGKGKVLAGLIRKVDRSLSVEQLG</sequence>
<evidence type="ECO:0000313" key="9">
    <source>
        <dbReference type="Proteomes" id="UP000770785"/>
    </source>
</evidence>
<dbReference type="EC" id="2.3.1.39" evidence="1 6"/>
<dbReference type="InterPro" id="IPR016036">
    <property type="entry name" value="Malonyl_transacylase_ACP-bd"/>
</dbReference>
<name>A0ABX0X811_9BACT</name>
<gene>
    <name evidence="8" type="ORF">GGR27_000671</name>
</gene>
<dbReference type="PANTHER" id="PTHR42681:SF1">
    <property type="entry name" value="MALONYL-COA-ACYL CARRIER PROTEIN TRANSACYLASE, MITOCHONDRIAL"/>
    <property type="match status" value="1"/>
</dbReference>
<dbReference type="Gene3D" id="3.30.70.250">
    <property type="entry name" value="Malonyl-CoA ACP transacylase, ACP-binding"/>
    <property type="match status" value="1"/>
</dbReference>
<reference evidence="8 9" key="1">
    <citation type="submission" date="2020-03" db="EMBL/GenBank/DDBJ databases">
        <title>Genomic Encyclopedia of Type Strains, Phase IV (KMG-IV): sequencing the most valuable type-strain genomes for metagenomic binning, comparative biology and taxonomic classification.</title>
        <authorList>
            <person name="Goeker M."/>
        </authorList>
    </citation>
    <scope>NUCLEOTIDE SEQUENCE [LARGE SCALE GENOMIC DNA]</scope>
    <source>
        <strain evidence="8 9">DSM 105096</strain>
    </source>
</reference>
<protein>
    <recommendedName>
        <fullName evidence="2 6">Malonyl CoA-acyl carrier protein transacylase</fullName>
        <ecNumber evidence="1 6">2.3.1.39</ecNumber>
    </recommendedName>
</protein>